<dbReference type="InterPro" id="IPR008144">
    <property type="entry name" value="Guanylate_kin-like_dom"/>
</dbReference>
<evidence type="ECO:0000256" key="6">
    <source>
        <dbReference type="ARBA" id="ARBA00022679"/>
    </source>
</evidence>
<accession>A0A432XI81</accession>
<dbReference type="PROSITE" id="PS00856">
    <property type="entry name" value="GUANYLATE_KINASE_1"/>
    <property type="match status" value="1"/>
</dbReference>
<evidence type="ECO:0000256" key="1">
    <source>
        <dbReference type="ARBA" id="ARBA00004496"/>
    </source>
</evidence>
<keyword evidence="6 11" id="KW-0808">Transferase</keyword>
<comment type="similarity">
    <text evidence="2 11">Belongs to the guanylate kinase family.</text>
</comment>
<dbReference type="Pfam" id="PF00625">
    <property type="entry name" value="Guanylate_kin"/>
    <property type="match status" value="1"/>
</dbReference>
<gene>
    <name evidence="11" type="primary">gmk</name>
    <name evidence="13" type="ORF">CWE21_06620</name>
</gene>
<sequence length="213" mass="24092">MTTSTADGNLFIVAAPSGAGKSSLIRALLERHNDGSMQVSVSCTTRAPRPGEVDGVHYHFLDVETFQRKIEENAFYEWAKVFDNYYGTSRLVIEETLQQGIDVFLDIDWQGARQVREAYPQAQSIFIVPPSLETLEQRLRSRGQDSDEVIAGRMAKAQAEMSHYHEFDYLLVNDDFNESLANFEHIVLARRQRMALQQSRHAAKLKDLLANAG</sequence>
<dbReference type="SUPFAM" id="SSF52540">
    <property type="entry name" value="P-loop containing nucleoside triphosphate hydrolases"/>
    <property type="match status" value="1"/>
</dbReference>
<dbReference type="Gene3D" id="3.30.63.10">
    <property type="entry name" value="Guanylate Kinase phosphate binding domain"/>
    <property type="match status" value="1"/>
</dbReference>
<dbReference type="GO" id="GO:0004385">
    <property type="term" value="F:GMP kinase activity"/>
    <property type="evidence" value="ECO:0007669"/>
    <property type="project" value="UniProtKB-UniRule"/>
</dbReference>
<dbReference type="CDD" id="cd00071">
    <property type="entry name" value="GMPK"/>
    <property type="match status" value="1"/>
</dbReference>
<dbReference type="InterPro" id="IPR027417">
    <property type="entry name" value="P-loop_NTPase"/>
</dbReference>
<dbReference type="PROSITE" id="PS50052">
    <property type="entry name" value="GUANYLATE_KINASE_2"/>
    <property type="match status" value="1"/>
</dbReference>
<dbReference type="InterPro" id="IPR017665">
    <property type="entry name" value="Guanylate_kinase"/>
</dbReference>
<keyword evidence="9 11" id="KW-0067">ATP-binding</keyword>
<dbReference type="RefSeq" id="WP_126833665.1">
    <property type="nucleotide sequence ID" value="NZ_PIPT01000004.1"/>
</dbReference>
<dbReference type="NCBIfam" id="TIGR03263">
    <property type="entry name" value="guanyl_kin"/>
    <property type="match status" value="1"/>
</dbReference>
<dbReference type="HAMAP" id="MF_00328">
    <property type="entry name" value="Guanylate_kinase"/>
    <property type="match status" value="1"/>
</dbReference>
<dbReference type="GO" id="GO:0005829">
    <property type="term" value="C:cytosol"/>
    <property type="evidence" value="ECO:0007669"/>
    <property type="project" value="TreeGrafter"/>
</dbReference>
<dbReference type="PANTHER" id="PTHR23117:SF13">
    <property type="entry name" value="GUANYLATE KINASE"/>
    <property type="match status" value="1"/>
</dbReference>
<dbReference type="EC" id="2.7.4.8" evidence="3 11"/>
<dbReference type="InterPro" id="IPR008145">
    <property type="entry name" value="GK/Ca_channel_bsu"/>
</dbReference>
<evidence type="ECO:0000259" key="12">
    <source>
        <dbReference type="PROSITE" id="PS50052"/>
    </source>
</evidence>
<evidence type="ECO:0000256" key="3">
    <source>
        <dbReference type="ARBA" id="ARBA00012961"/>
    </source>
</evidence>
<keyword evidence="7 11" id="KW-0547">Nucleotide-binding</keyword>
<evidence type="ECO:0000313" key="13">
    <source>
        <dbReference type="EMBL" id="RUO48297.1"/>
    </source>
</evidence>
<evidence type="ECO:0000256" key="2">
    <source>
        <dbReference type="ARBA" id="ARBA00005790"/>
    </source>
</evidence>
<dbReference type="GO" id="GO:0005524">
    <property type="term" value="F:ATP binding"/>
    <property type="evidence" value="ECO:0007669"/>
    <property type="project" value="UniProtKB-UniRule"/>
</dbReference>
<dbReference type="Gene3D" id="3.40.50.300">
    <property type="entry name" value="P-loop containing nucleotide triphosphate hydrolases"/>
    <property type="match status" value="1"/>
</dbReference>
<reference evidence="14" key="1">
    <citation type="journal article" date="2018" name="Front. Microbiol.">
        <title>Genome-Based Analysis Reveals the Taxonomy and Diversity of the Family Idiomarinaceae.</title>
        <authorList>
            <person name="Liu Y."/>
            <person name="Lai Q."/>
            <person name="Shao Z."/>
        </authorList>
    </citation>
    <scope>NUCLEOTIDE SEQUENCE [LARGE SCALE GENOMIC DNA]</scope>
    <source>
        <strain evidence="14">SW15</strain>
    </source>
</reference>
<proteinExistence type="inferred from homology"/>
<organism evidence="13 14">
    <name type="scientific">Pseudidiomarina aquimaris</name>
    <dbReference type="NCBI Taxonomy" id="641841"/>
    <lineage>
        <taxon>Bacteria</taxon>
        <taxon>Pseudomonadati</taxon>
        <taxon>Pseudomonadota</taxon>
        <taxon>Gammaproteobacteria</taxon>
        <taxon>Alteromonadales</taxon>
        <taxon>Idiomarinaceae</taxon>
        <taxon>Pseudidiomarina</taxon>
    </lineage>
</organism>
<comment type="subcellular location">
    <subcellularLocation>
        <location evidence="1 11">Cytoplasm</location>
    </subcellularLocation>
</comment>
<evidence type="ECO:0000256" key="8">
    <source>
        <dbReference type="ARBA" id="ARBA00022777"/>
    </source>
</evidence>
<evidence type="ECO:0000256" key="9">
    <source>
        <dbReference type="ARBA" id="ARBA00022840"/>
    </source>
</evidence>
<dbReference type="PANTHER" id="PTHR23117">
    <property type="entry name" value="GUANYLATE KINASE-RELATED"/>
    <property type="match status" value="1"/>
</dbReference>
<name>A0A432XI81_9GAMM</name>
<comment type="catalytic activity">
    <reaction evidence="11">
        <text>GMP + ATP = GDP + ADP</text>
        <dbReference type="Rhea" id="RHEA:20780"/>
        <dbReference type="ChEBI" id="CHEBI:30616"/>
        <dbReference type="ChEBI" id="CHEBI:58115"/>
        <dbReference type="ChEBI" id="CHEBI:58189"/>
        <dbReference type="ChEBI" id="CHEBI:456216"/>
        <dbReference type="EC" id="2.7.4.8"/>
    </reaction>
</comment>
<evidence type="ECO:0000256" key="11">
    <source>
        <dbReference type="HAMAP-Rule" id="MF_00328"/>
    </source>
</evidence>
<dbReference type="EMBL" id="PIPT01000004">
    <property type="protein sequence ID" value="RUO48297.1"/>
    <property type="molecule type" value="Genomic_DNA"/>
</dbReference>
<dbReference type="InterPro" id="IPR020590">
    <property type="entry name" value="Guanylate_kinase_CS"/>
</dbReference>
<dbReference type="FunFam" id="3.40.50.300:FF:000084">
    <property type="entry name" value="Guanylate kinase"/>
    <property type="match status" value="1"/>
</dbReference>
<evidence type="ECO:0000256" key="4">
    <source>
        <dbReference type="ARBA" id="ARBA00016296"/>
    </source>
</evidence>
<comment type="function">
    <text evidence="11">Essential for recycling GMP and indirectly, cGMP.</text>
</comment>
<evidence type="ECO:0000256" key="5">
    <source>
        <dbReference type="ARBA" id="ARBA00022490"/>
    </source>
</evidence>
<dbReference type="Proteomes" id="UP000286678">
    <property type="component" value="Unassembled WGS sequence"/>
</dbReference>
<keyword evidence="14" id="KW-1185">Reference proteome</keyword>
<feature type="domain" description="Guanylate kinase-like" evidence="12">
    <location>
        <begin position="8"/>
        <end position="188"/>
    </location>
</feature>
<keyword evidence="8 11" id="KW-0418">Kinase</keyword>
<feature type="binding site" evidence="11">
    <location>
        <begin position="15"/>
        <end position="22"/>
    </location>
    <ligand>
        <name>ATP</name>
        <dbReference type="ChEBI" id="CHEBI:30616"/>
    </ligand>
</feature>
<comment type="caution">
    <text evidence="13">The sequence shown here is derived from an EMBL/GenBank/DDBJ whole genome shotgun (WGS) entry which is preliminary data.</text>
</comment>
<evidence type="ECO:0000256" key="7">
    <source>
        <dbReference type="ARBA" id="ARBA00022741"/>
    </source>
</evidence>
<dbReference type="AlphaFoldDB" id="A0A432XI81"/>
<dbReference type="SMART" id="SM00072">
    <property type="entry name" value="GuKc"/>
    <property type="match status" value="1"/>
</dbReference>
<protein>
    <recommendedName>
        <fullName evidence="4 11">Guanylate kinase</fullName>
        <ecNumber evidence="3 11">2.7.4.8</ecNumber>
    </recommendedName>
    <alternativeName>
        <fullName evidence="10 11">GMP kinase</fullName>
    </alternativeName>
</protein>
<evidence type="ECO:0000313" key="14">
    <source>
        <dbReference type="Proteomes" id="UP000286678"/>
    </source>
</evidence>
<keyword evidence="5 11" id="KW-0963">Cytoplasm</keyword>
<evidence type="ECO:0000256" key="10">
    <source>
        <dbReference type="ARBA" id="ARBA00030128"/>
    </source>
</evidence>
<dbReference type="FunFam" id="3.30.63.10:FF:000002">
    <property type="entry name" value="Guanylate kinase 1"/>
    <property type="match status" value="1"/>
</dbReference>
<dbReference type="OrthoDB" id="9808150at2"/>